<dbReference type="VEuPathDB" id="FungiDB:AeMF1_021192"/>
<accession>A0A6G0WTH3</accession>
<dbReference type="EMBL" id="VJMJ01000151">
    <property type="protein sequence ID" value="KAF0730795.1"/>
    <property type="molecule type" value="Genomic_DNA"/>
</dbReference>
<feature type="region of interest" description="Disordered" evidence="1">
    <location>
        <begin position="218"/>
        <end position="237"/>
    </location>
</feature>
<sequence>MRYGHVCTGQRHVFYFGPTQATSTSLHFRFTHSRSYDSSKSGGKTTDKAPQKSKSTPSKSDGNNKNHGSSDFDASELDFGIGAKPAKRASDGLESVRKSSPKGKAVLKPKDSDTSKKRPVGKSDSDATKRPRLDPPHKTAKASVPSTKDMFGSDTDEEKPKPQGDTETLIRQIRDVYAAVVRAKPWRRYQFAVGSFLPDIPDSPPQHPRHAESVQISMRPCPSFGNGARKMSGSECL</sequence>
<feature type="compositionally biased region" description="Polar residues" evidence="1">
    <location>
        <begin position="52"/>
        <end position="61"/>
    </location>
</feature>
<protein>
    <submittedName>
        <fullName evidence="2">Uncharacterized protein</fullName>
    </submittedName>
</protein>
<feature type="region of interest" description="Disordered" evidence="1">
    <location>
        <begin position="33"/>
        <end position="166"/>
    </location>
</feature>
<gene>
    <name evidence="2" type="ORF">Ae201684_011903</name>
</gene>
<proteinExistence type="predicted"/>
<dbReference type="Proteomes" id="UP000481153">
    <property type="component" value="Unassembled WGS sequence"/>
</dbReference>
<keyword evidence="3" id="KW-1185">Reference proteome</keyword>
<feature type="compositionally biased region" description="Basic and acidic residues" evidence="1">
    <location>
        <begin position="108"/>
        <end position="137"/>
    </location>
</feature>
<evidence type="ECO:0000256" key="1">
    <source>
        <dbReference type="SAM" id="MobiDB-lite"/>
    </source>
</evidence>
<feature type="compositionally biased region" description="Basic and acidic residues" evidence="1">
    <location>
        <begin position="88"/>
        <end position="97"/>
    </location>
</feature>
<comment type="caution">
    <text evidence="2">The sequence shown here is derived from an EMBL/GenBank/DDBJ whole genome shotgun (WGS) entry which is preliminary data.</text>
</comment>
<name>A0A6G0WTH3_9STRA</name>
<organism evidence="2 3">
    <name type="scientific">Aphanomyces euteiches</name>
    <dbReference type="NCBI Taxonomy" id="100861"/>
    <lineage>
        <taxon>Eukaryota</taxon>
        <taxon>Sar</taxon>
        <taxon>Stramenopiles</taxon>
        <taxon>Oomycota</taxon>
        <taxon>Saprolegniomycetes</taxon>
        <taxon>Saprolegniales</taxon>
        <taxon>Verrucalvaceae</taxon>
        <taxon>Aphanomyces</taxon>
    </lineage>
</organism>
<reference evidence="2 3" key="1">
    <citation type="submission" date="2019-07" db="EMBL/GenBank/DDBJ databases">
        <title>Genomics analysis of Aphanomyces spp. identifies a new class of oomycete effector associated with host adaptation.</title>
        <authorList>
            <person name="Gaulin E."/>
        </authorList>
    </citation>
    <scope>NUCLEOTIDE SEQUENCE [LARGE SCALE GENOMIC DNA]</scope>
    <source>
        <strain evidence="2 3">ATCC 201684</strain>
    </source>
</reference>
<dbReference type="AlphaFoldDB" id="A0A6G0WTH3"/>
<evidence type="ECO:0000313" key="3">
    <source>
        <dbReference type="Proteomes" id="UP000481153"/>
    </source>
</evidence>
<evidence type="ECO:0000313" key="2">
    <source>
        <dbReference type="EMBL" id="KAF0730795.1"/>
    </source>
</evidence>